<gene>
    <name evidence="3" type="ORF">DD728_13920</name>
</gene>
<accession>A0A356W8D5</accession>
<reference evidence="3 4" key="1">
    <citation type="journal article" date="2018" name="Nat. Biotechnol.">
        <title>A standardized bacterial taxonomy based on genome phylogeny substantially revises the tree of life.</title>
        <authorList>
            <person name="Parks D.H."/>
            <person name="Chuvochina M."/>
            <person name="Waite D.W."/>
            <person name="Rinke C."/>
            <person name="Skarshewski A."/>
            <person name="Chaumeil P.A."/>
            <person name="Hugenholtz P."/>
        </authorList>
    </citation>
    <scope>NUCLEOTIDE SEQUENCE [LARGE SCALE GENOMIC DNA]</scope>
    <source>
        <strain evidence="3">UBA10378</strain>
    </source>
</reference>
<evidence type="ECO:0000259" key="2">
    <source>
        <dbReference type="Pfam" id="PF03551"/>
    </source>
</evidence>
<comment type="caution">
    <text evidence="3">The sequence shown here is derived from an EMBL/GenBank/DDBJ whole genome shotgun (WGS) entry which is preliminary data.</text>
</comment>
<dbReference type="InterPro" id="IPR036388">
    <property type="entry name" value="WH-like_DNA-bd_sf"/>
</dbReference>
<evidence type="ECO:0000313" key="3">
    <source>
        <dbReference type="EMBL" id="HBQ49949.1"/>
    </source>
</evidence>
<evidence type="ECO:0000256" key="1">
    <source>
        <dbReference type="SAM" id="MobiDB-lite"/>
    </source>
</evidence>
<feature type="compositionally biased region" description="Basic residues" evidence="1">
    <location>
        <begin position="56"/>
        <end position="75"/>
    </location>
</feature>
<dbReference type="Gene3D" id="1.10.10.10">
    <property type="entry name" value="Winged helix-like DNA-binding domain superfamily/Winged helix DNA-binding domain"/>
    <property type="match status" value="1"/>
</dbReference>
<proteinExistence type="predicted"/>
<dbReference type="Pfam" id="PF03551">
    <property type="entry name" value="PadR"/>
    <property type="match status" value="1"/>
</dbReference>
<sequence>MESDIIDITKLEFRYIDTIYNSDISKGQQMRYRENQQNARRHKGAGDRGDGFGGRMRMRHGRKQGHGPRGRRRRPLNHGDLRVLILDLLTSEPRHGYDLIREIESRTGGAYVPSPGVIYPALEALLDLGLVKVELDGQRRMFQLTKAGQTEHEANTETLQAIAERLAALQESERPEDPEDVRGAMYRLRHTVRDTVRSDPDNAANRKAIADILADAQQRIGKLTAS</sequence>
<feature type="region of interest" description="Disordered" evidence="1">
    <location>
        <begin position="34"/>
        <end position="75"/>
    </location>
</feature>
<dbReference type="InterPro" id="IPR005149">
    <property type="entry name" value="Tscrpt_reg_PadR_N"/>
</dbReference>
<protein>
    <submittedName>
        <fullName evidence="3">PadR family transcriptional regulator</fullName>
    </submittedName>
</protein>
<dbReference type="Proteomes" id="UP000263957">
    <property type="component" value="Unassembled WGS sequence"/>
</dbReference>
<name>A0A356W8D5_9PROT</name>
<organism evidence="3 4">
    <name type="scientific">Hyphomonas atlantica</name>
    <dbReference type="NCBI Taxonomy" id="1280948"/>
    <lineage>
        <taxon>Bacteria</taxon>
        <taxon>Pseudomonadati</taxon>
        <taxon>Pseudomonadota</taxon>
        <taxon>Alphaproteobacteria</taxon>
        <taxon>Hyphomonadales</taxon>
        <taxon>Hyphomonadaceae</taxon>
        <taxon>Hyphomonas</taxon>
    </lineage>
</organism>
<dbReference type="EMBL" id="DOGS01000278">
    <property type="protein sequence ID" value="HBQ49949.1"/>
    <property type="molecule type" value="Genomic_DNA"/>
</dbReference>
<dbReference type="PANTHER" id="PTHR43252:SF7">
    <property type="entry name" value="TRANSCRIPTIONAL REGULATOR YQJI"/>
    <property type="match status" value="1"/>
</dbReference>
<dbReference type="PANTHER" id="PTHR43252">
    <property type="entry name" value="TRANSCRIPTIONAL REGULATOR YQJI"/>
    <property type="match status" value="1"/>
</dbReference>
<dbReference type="AlphaFoldDB" id="A0A356W8D5"/>
<feature type="domain" description="Transcription regulator PadR N-terminal" evidence="2">
    <location>
        <begin position="85"/>
        <end position="152"/>
    </location>
</feature>
<dbReference type="InterPro" id="IPR036390">
    <property type="entry name" value="WH_DNA-bd_sf"/>
</dbReference>
<evidence type="ECO:0000313" key="4">
    <source>
        <dbReference type="Proteomes" id="UP000263957"/>
    </source>
</evidence>
<dbReference type="SUPFAM" id="SSF46785">
    <property type="entry name" value="Winged helix' DNA-binding domain"/>
    <property type="match status" value="1"/>
</dbReference>